<proteinExistence type="predicted"/>
<dbReference type="RefSeq" id="WP_100116115.1">
    <property type="nucleotide sequence ID" value="NZ_MEIV01000025.1"/>
</dbReference>
<evidence type="ECO:0000313" key="1">
    <source>
        <dbReference type="EMBL" id="PIT63833.1"/>
    </source>
</evidence>
<gene>
    <name evidence="1" type="ORF">BHC47_03645</name>
</gene>
<name>A0A2N9Y5N8_9NEIS</name>
<sequence>MLSSKKQNQKQDNEGLLRLSVSQLKRCSQQQNRCTEGLIPNIGFHQCYAAYTYCLGPDSGGIFDLPGGAANHDW</sequence>
<dbReference type="EMBL" id="MEIV01000025">
    <property type="protein sequence ID" value="PIT63833.1"/>
    <property type="molecule type" value="Genomic_DNA"/>
</dbReference>
<evidence type="ECO:0000313" key="2">
    <source>
        <dbReference type="Proteomes" id="UP000231094"/>
    </source>
</evidence>
<organism evidence="1 2">
    <name type="scientific">Snodgrassella alvi</name>
    <dbReference type="NCBI Taxonomy" id="1196083"/>
    <lineage>
        <taxon>Bacteria</taxon>
        <taxon>Pseudomonadati</taxon>
        <taxon>Pseudomonadota</taxon>
        <taxon>Betaproteobacteria</taxon>
        <taxon>Neisseriales</taxon>
        <taxon>Neisseriaceae</taxon>
        <taxon>Snodgrassella</taxon>
    </lineage>
</organism>
<accession>A0A2N9Y5N8</accession>
<comment type="caution">
    <text evidence="1">The sequence shown here is derived from an EMBL/GenBank/DDBJ whole genome shotgun (WGS) entry which is preliminary data.</text>
</comment>
<protein>
    <submittedName>
        <fullName evidence="1">Uncharacterized protein</fullName>
    </submittedName>
</protein>
<dbReference type="AlphaFoldDB" id="A0A2N9Y5N8"/>
<dbReference type="Proteomes" id="UP000231094">
    <property type="component" value="Unassembled WGS sequence"/>
</dbReference>
<reference evidence="1 2" key="1">
    <citation type="journal article" date="2017" name="MBio">
        <title>Type VI secretion-mediated competition in the bee gut microbiome.</title>
        <authorList>
            <person name="Steele M.I."/>
            <person name="Kwong W.K."/>
            <person name="Powell J.E."/>
            <person name="Whiteley M."/>
            <person name="Moran N.A."/>
        </authorList>
    </citation>
    <scope>NUCLEOTIDE SEQUENCE [LARGE SCALE GENOMIC DNA]</scope>
    <source>
        <strain evidence="1 2">PEB0171</strain>
    </source>
</reference>